<keyword evidence="4" id="KW-1185">Reference proteome</keyword>
<evidence type="ECO:0000313" key="4">
    <source>
        <dbReference type="Proteomes" id="UP000287352"/>
    </source>
</evidence>
<reference evidence="4" key="1">
    <citation type="submission" date="2018-12" db="EMBL/GenBank/DDBJ databases">
        <title>Tengunoibacter tsumagoiensis gen. nov., sp. nov., Dictyobacter kobayashii sp. nov., D. alpinus sp. nov., and D. joshuensis sp. nov. and description of Dictyobacteraceae fam. nov. within the order Ktedonobacterales isolated from Tengu-no-mugimeshi.</title>
        <authorList>
            <person name="Wang C.M."/>
            <person name="Zheng Y."/>
            <person name="Sakai Y."/>
            <person name="Toyoda A."/>
            <person name="Minakuchi Y."/>
            <person name="Abe K."/>
            <person name="Yokota A."/>
            <person name="Yabe S."/>
        </authorList>
    </citation>
    <scope>NUCLEOTIDE SEQUENCE [LARGE SCALE GENOMIC DNA]</scope>
    <source>
        <strain evidence="4">Uno3</strain>
    </source>
</reference>
<dbReference type="InterPro" id="IPR007522">
    <property type="entry name" value="CRISPR-assoc_prot_TM1795"/>
</dbReference>
<feature type="domain" description="DCD" evidence="2">
    <location>
        <begin position="273"/>
        <end position="363"/>
    </location>
</feature>
<gene>
    <name evidence="3" type="ORF">KTT_57040</name>
</gene>
<accession>A0A402AA58</accession>
<keyword evidence="1" id="KW-0051">Antiviral defense</keyword>
<organism evidence="3 4">
    <name type="scientific">Tengunoibacter tsumagoiensis</name>
    <dbReference type="NCBI Taxonomy" id="2014871"/>
    <lineage>
        <taxon>Bacteria</taxon>
        <taxon>Bacillati</taxon>
        <taxon>Chloroflexota</taxon>
        <taxon>Ktedonobacteria</taxon>
        <taxon>Ktedonobacterales</taxon>
        <taxon>Dictyobacteraceae</taxon>
        <taxon>Tengunoibacter</taxon>
    </lineage>
</organism>
<dbReference type="GO" id="GO:0051607">
    <property type="term" value="P:defense response to virus"/>
    <property type="evidence" value="ECO:0007669"/>
    <property type="project" value="UniProtKB-KW"/>
</dbReference>
<dbReference type="Proteomes" id="UP000287352">
    <property type="component" value="Unassembled WGS sequence"/>
</dbReference>
<protein>
    <recommendedName>
        <fullName evidence="2">DCD domain-containing protein</fullName>
    </recommendedName>
</protein>
<dbReference type="InterPro" id="IPR005537">
    <property type="entry name" value="RAMP_III_fam"/>
</dbReference>
<dbReference type="Pfam" id="PF03787">
    <property type="entry name" value="RAMPs"/>
    <property type="match status" value="1"/>
</dbReference>
<proteinExistence type="predicted"/>
<sequence length="363" mass="40470">MQEVTFDLQTLTPLFLSGAYPTDVELRPPSFRGEMRYWLRTLLGGMLGTDTKGLEQVAAIEEQVFGSTERGSGVIVRLSPQPFFPEAFRRRSFTSESHGREVCRREPRGRDVCKQDVCGGRSSGYDYLFWSIGMHKGGNLANGDYKQSKQFIPVGTSFQLTLATRAGKEQALAQSVAALWLLTHLGGIGSRSRRCAGSLQMTGNFSPFPFTIPKTPEELSIQLSDGIREARKIFGLTSQSIRQPSFDVLSKDNAHIWVLSDTGQPYASIDHAFNDIGTSLQCYRSTISPLARRKIFGLPLMNVDNRSRIASPLQLRLTKLQNGKYVGVAVLFKTHHKNVNVADYALIEKWVELYFPGALKVQL</sequence>
<evidence type="ECO:0000256" key="1">
    <source>
        <dbReference type="ARBA" id="ARBA00023118"/>
    </source>
</evidence>
<comment type="caution">
    <text evidence="3">The sequence shown here is derived from an EMBL/GenBank/DDBJ whole genome shotgun (WGS) entry which is preliminary data.</text>
</comment>
<evidence type="ECO:0000259" key="2">
    <source>
        <dbReference type="PROSITE" id="PS51222"/>
    </source>
</evidence>
<evidence type="ECO:0000313" key="3">
    <source>
        <dbReference type="EMBL" id="GCE15845.1"/>
    </source>
</evidence>
<dbReference type="NCBIfam" id="TIGR01894">
    <property type="entry name" value="cas_TM1795_cmr1"/>
    <property type="match status" value="1"/>
</dbReference>
<dbReference type="RefSeq" id="WP_161975832.1">
    <property type="nucleotide sequence ID" value="NZ_BIFR01000002.1"/>
</dbReference>
<dbReference type="InterPro" id="IPR013989">
    <property type="entry name" value="Dev_and_cell_death_domain"/>
</dbReference>
<dbReference type="AlphaFoldDB" id="A0A402AA58"/>
<dbReference type="EMBL" id="BIFR01000002">
    <property type="protein sequence ID" value="GCE15845.1"/>
    <property type="molecule type" value="Genomic_DNA"/>
</dbReference>
<name>A0A402AA58_9CHLR</name>
<dbReference type="PROSITE" id="PS51222">
    <property type="entry name" value="DCD"/>
    <property type="match status" value="1"/>
</dbReference>